<proteinExistence type="inferred from homology"/>
<dbReference type="EMBL" id="MFYX01000075">
    <property type="protein sequence ID" value="OGK04106.1"/>
    <property type="molecule type" value="Genomic_DNA"/>
</dbReference>
<evidence type="ECO:0000256" key="5">
    <source>
        <dbReference type="ARBA" id="ARBA00022741"/>
    </source>
</evidence>
<dbReference type="InterPro" id="IPR017926">
    <property type="entry name" value="GATASE"/>
</dbReference>
<feature type="binding site" evidence="11">
    <location>
        <position position="306"/>
    </location>
    <ligand>
        <name>L-glutamine</name>
        <dbReference type="ChEBI" id="CHEBI:58359"/>
    </ligand>
</feature>
<comment type="catalytic activity">
    <reaction evidence="9 11">
        <text>hydrogencarbonate + L-glutamine + 2 ATP + H2O = carbamoyl phosphate + L-glutamate + 2 ADP + phosphate + 2 H(+)</text>
        <dbReference type="Rhea" id="RHEA:18633"/>
        <dbReference type="ChEBI" id="CHEBI:15377"/>
        <dbReference type="ChEBI" id="CHEBI:15378"/>
        <dbReference type="ChEBI" id="CHEBI:17544"/>
        <dbReference type="ChEBI" id="CHEBI:29985"/>
        <dbReference type="ChEBI" id="CHEBI:30616"/>
        <dbReference type="ChEBI" id="CHEBI:43474"/>
        <dbReference type="ChEBI" id="CHEBI:58228"/>
        <dbReference type="ChEBI" id="CHEBI:58359"/>
        <dbReference type="ChEBI" id="CHEBI:456216"/>
        <dbReference type="EC" id="6.3.5.5"/>
    </reaction>
</comment>
<dbReference type="InterPro" id="IPR050472">
    <property type="entry name" value="Anth_synth/Amidotransfase"/>
</dbReference>
<dbReference type="GO" id="GO:0006526">
    <property type="term" value="P:L-arginine biosynthetic process"/>
    <property type="evidence" value="ECO:0007669"/>
    <property type="project" value="UniProtKB-UniRule"/>
</dbReference>
<dbReference type="GO" id="GO:0004359">
    <property type="term" value="F:glutaminase activity"/>
    <property type="evidence" value="ECO:0007669"/>
    <property type="project" value="RHEA"/>
</dbReference>
<dbReference type="InterPro" id="IPR036480">
    <property type="entry name" value="CarbP_synth_ssu_N_sf"/>
</dbReference>
<evidence type="ECO:0000256" key="9">
    <source>
        <dbReference type="ARBA" id="ARBA00048816"/>
    </source>
</evidence>
<accession>A0A1F7FCB7</accession>
<dbReference type="InterPro" id="IPR029062">
    <property type="entry name" value="Class_I_gatase-like"/>
</dbReference>
<dbReference type="InterPro" id="IPR002474">
    <property type="entry name" value="CarbamoylP_synth_ssu_N"/>
</dbReference>
<evidence type="ECO:0000256" key="11">
    <source>
        <dbReference type="HAMAP-Rule" id="MF_01209"/>
    </source>
</evidence>
<keyword evidence="5 11" id="KW-0547">Nucleotide-binding</keyword>
<dbReference type="Pfam" id="PF00117">
    <property type="entry name" value="GATase"/>
    <property type="match status" value="1"/>
</dbReference>
<dbReference type="GO" id="GO:0005524">
    <property type="term" value="F:ATP binding"/>
    <property type="evidence" value="ECO:0007669"/>
    <property type="project" value="UniProtKB-UniRule"/>
</dbReference>
<feature type="active site" description="Nucleophile" evidence="11">
    <location>
        <position position="262"/>
    </location>
</feature>
<dbReference type="Gene3D" id="3.50.30.20">
    <property type="entry name" value="Carbamoyl-phosphate synthase small subunit, N-terminal domain"/>
    <property type="match status" value="1"/>
</dbReference>
<comment type="subunit">
    <text evidence="11">Composed of two chains; the small (or glutamine) chain promotes the hydrolysis of glutamine to ammonia, which is used by the large (or ammonia) chain to synthesize carbamoyl phosphate. Tetramer of heterodimers (alpha,beta)4.</text>
</comment>
<feature type="active site" evidence="11">
    <location>
        <position position="349"/>
    </location>
</feature>
<dbReference type="NCBIfam" id="NF009475">
    <property type="entry name" value="PRK12838.1"/>
    <property type="match status" value="1"/>
</dbReference>
<evidence type="ECO:0000256" key="6">
    <source>
        <dbReference type="ARBA" id="ARBA00022840"/>
    </source>
</evidence>
<feature type="active site" evidence="11">
    <location>
        <position position="347"/>
    </location>
</feature>
<feature type="binding site" evidence="11">
    <location>
        <position position="235"/>
    </location>
    <ligand>
        <name>L-glutamine</name>
        <dbReference type="ChEBI" id="CHEBI:58359"/>
    </ligand>
</feature>
<dbReference type="UniPathway" id="UPA00070">
    <property type="reaction ID" value="UER00115"/>
</dbReference>
<feature type="binding site" evidence="11">
    <location>
        <position position="237"/>
    </location>
    <ligand>
        <name>L-glutamine</name>
        <dbReference type="ChEBI" id="CHEBI:58359"/>
    </ligand>
</feature>
<dbReference type="UniPathway" id="UPA00068">
    <property type="reaction ID" value="UER00171"/>
</dbReference>
<evidence type="ECO:0000256" key="4">
    <source>
        <dbReference type="ARBA" id="ARBA00022598"/>
    </source>
</evidence>
<dbReference type="FunFam" id="3.40.50.880:FF:000029">
    <property type="entry name" value="Carbamoyl-phosphate synthase small chain"/>
    <property type="match status" value="1"/>
</dbReference>
<name>A0A1F7FCB7_UNCRA</name>
<dbReference type="SMART" id="SM01097">
    <property type="entry name" value="CPSase_sm_chain"/>
    <property type="match status" value="1"/>
</dbReference>
<protein>
    <recommendedName>
        <fullName evidence="11">Carbamoyl phosphate synthase small chain</fullName>
        <ecNumber evidence="11">6.3.5.5</ecNumber>
    </recommendedName>
    <alternativeName>
        <fullName evidence="11">Carbamoyl phosphate synthetase glutamine chain</fullName>
    </alternativeName>
</protein>
<dbReference type="InterPro" id="IPR006274">
    <property type="entry name" value="CarbamoylP_synth_ssu"/>
</dbReference>
<dbReference type="FunFam" id="3.50.30.20:FF:000001">
    <property type="entry name" value="Carbamoyl-phosphate synthase small chain"/>
    <property type="match status" value="1"/>
</dbReference>
<dbReference type="SUPFAM" id="SSF52021">
    <property type="entry name" value="Carbamoyl phosphate synthetase, small subunit N-terminal domain"/>
    <property type="match status" value="1"/>
</dbReference>
<dbReference type="GO" id="GO:0004088">
    <property type="term" value="F:carbamoyl-phosphate synthase (glutamine-hydrolyzing) activity"/>
    <property type="evidence" value="ECO:0007669"/>
    <property type="project" value="UniProtKB-UniRule"/>
</dbReference>
<comment type="pathway">
    <text evidence="2 11">Amino-acid biosynthesis; L-arginine biosynthesis; carbamoyl phosphate from bicarbonate: step 1/1.</text>
</comment>
<evidence type="ECO:0000259" key="12">
    <source>
        <dbReference type="SMART" id="SM01097"/>
    </source>
</evidence>
<comment type="similarity">
    <text evidence="3 11">Belongs to the CarA family.</text>
</comment>
<keyword evidence="7 11" id="KW-0315">Glutamine amidotransferase</keyword>
<dbReference type="SUPFAM" id="SSF52317">
    <property type="entry name" value="Class I glutamine amidotransferase-like"/>
    <property type="match status" value="1"/>
</dbReference>
<dbReference type="InterPro" id="IPR035686">
    <property type="entry name" value="CPSase_GATase1"/>
</dbReference>
<dbReference type="EC" id="6.3.5.5" evidence="11"/>
<feature type="binding site" evidence="11">
    <location>
        <position position="263"/>
    </location>
    <ligand>
        <name>L-glutamine</name>
        <dbReference type="ChEBI" id="CHEBI:58359"/>
    </ligand>
</feature>
<keyword evidence="11" id="KW-0028">Amino-acid biosynthesis</keyword>
<organism evidence="13 14">
    <name type="scientific">Candidatus Raymondbacteria bacterium RIFOXYD12_FULL_49_13</name>
    <dbReference type="NCBI Taxonomy" id="1817890"/>
    <lineage>
        <taxon>Bacteria</taxon>
        <taxon>Raymondiibacteriota</taxon>
    </lineage>
</organism>
<comment type="pathway">
    <text evidence="1 11">Pyrimidine metabolism; UMP biosynthesis via de novo pathway; (S)-dihydroorotate from bicarbonate: step 1/3.</text>
</comment>
<keyword evidence="4 11" id="KW-0436">Ligase</keyword>
<sequence>MKAVLLLEDGTLFEGTGFGAQGETLGEVVFNTSMSGYQEILTDPSYCEQIVTMTYPLIGNYGVNPDDTESAKIQSAGFIVKEACPYPSSWRSKTSLDEYLAKAGITGISGIDTRMLVRHIRTKGAMNGILSSVDTDPASLKAKLKKYPGLVGRDLVEKVTVKKPYAFTKGLYNPYTGKTERPKTTFKVVAFDFGIKTNILRLLCHHGCHVTVVPANTPAEKIMKLKPHGVFLSNGPGDPEGVTYAIGAIRDLLGKAPIFGICLGHQLLAIALGGKTYKLKFGHRGANHPVKNLKTGNIEITSQNHGFCVDIDSLKGKKVEVTHMNLNDNTVEGFRCAKLPAFCVQYHPEASPGPHDSAYLFQDFIKLMEGFWKKKKKR</sequence>
<feature type="domain" description="Carbamoyl-phosphate synthase small subunit N-terminal" evidence="12">
    <location>
        <begin position="1"/>
        <end position="131"/>
    </location>
</feature>
<dbReference type="Gene3D" id="3.40.50.880">
    <property type="match status" value="1"/>
</dbReference>
<comment type="function">
    <text evidence="11">Small subunit of the glutamine-dependent carbamoyl phosphate synthetase (CPSase). CPSase catalyzes the formation of carbamoyl phosphate from the ammonia moiety of glutamine, carbonate, and phosphate donated by ATP, constituting the first step of 2 biosynthetic pathways, one leading to arginine and/or urea and the other to pyrimidine nucleotides. The small subunit (glutamine amidotransferase) binds and cleaves glutamine to supply the large subunit with the substrate ammonia.</text>
</comment>
<dbReference type="PROSITE" id="PS51273">
    <property type="entry name" value="GATASE_TYPE_1"/>
    <property type="match status" value="1"/>
</dbReference>
<evidence type="ECO:0000313" key="13">
    <source>
        <dbReference type="EMBL" id="OGK04106.1"/>
    </source>
</evidence>
<dbReference type="PANTHER" id="PTHR43418:SF7">
    <property type="entry name" value="CARBAMOYL-PHOSPHATE SYNTHASE SMALL CHAIN"/>
    <property type="match status" value="1"/>
</dbReference>
<dbReference type="PRINTS" id="PR00099">
    <property type="entry name" value="CPSGATASE"/>
</dbReference>
<keyword evidence="8 11" id="KW-0665">Pyrimidine biosynthesis</keyword>
<dbReference type="GO" id="GO:0006207">
    <property type="term" value="P:'de novo' pyrimidine nucleobase biosynthetic process"/>
    <property type="evidence" value="ECO:0007669"/>
    <property type="project" value="InterPro"/>
</dbReference>
<evidence type="ECO:0000313" key="14">
    <source>
        <dbReference type="Proteomes" id="UP000179243"/>
    </source>
</evidence>
<keyword evidence="6 11" id="KW-0067">ATP-binding</keyword>
<feature type="binding site" evidence="11">
    <location>
        <position position="266"/>
    </location>
    <ligand>
        <name>L-glutamine</name>
        <dbReference type="ChEBI" id="CHEBI:58359"/>
    </ligand>
</feature>
<dbReference type="PRINTS" id="PR00096">
    <property type="entry name" value="GATASE"/>
</dbReference>
<feature type="binding site" evidence="11">
    <location>
        <position position="45"/>
    </location>
    <ligand>
        <name>L-glutamine</name>
        <dbReference type="ChEBI" id="CHEBI:58359"/>
    </ligand>
</feature>
<feature type="binding site" evidence="11">
    <location>
        <position position="307"/>
    </location>
    <ligand>
        <name>L-glutamine</name>
        <dbReference type="ChEBI" id="CHEBI:58359"/>
    </ligand>
</feature>
<comment type="caution">
    <text evidence="13">The sequence shown here is derived from an EMBL/GenBank/DDBJ whole genome shotgun (WGS) entry which is preliminary data.</text>
</comment>
<dbReference type="Pfam" id="PF00988">
    <property type="entry name" value="CPSase_sm_chain"/>
    <property type="match status" value="1"/>
</dbReference>
<feature type="region of interest" description="CPSase" evidence="11">
    <location>
        <begin position="1"/>
        <end position="186"/>
    </location>
</feature>
<dbReference type="HAMAP" id="MF_01209">
    <property type="entry name" value="CPSase_S_chain"/>
    <property type="match status" value="1"/>
</dbReference>
<comment type="catalytic activity">
    <reaction evidence="10 11">
        <text>L-glutamine + H2O = L-glutamate + NH4(+)</text>
        <dbReference type="Rhea" id="RHEA:15889"/>
        <dbReference type="ChEBI" id="CHEBI:15377"/>
        <dbReference type="ChEBI" id="CHEBI:28938"/>
        <dbReference type="ChEBI" id="CHEBI:29985"/>
        <dbReference type="ChEBI" id="CHEBI:58359"/>
    </reaction>
</comment>
<dbReference type="PANTHER" id="PTHR43418">
    <property type="entry name" value="MULTIFUNCTIONAL TRYPTOPHAN BIOSYNTHESIS PROTEIN-RELATED"/>
    <property type="match status" value="1"/>
</dbReference>
<dbReference type="Proteomes" id="UP000179243">
    <property type="component" value="Unassembled WGS sequence"/>
</dbReference>
<dbReference type="GO" id="GO:0006541">
    <property type="term" value="P:glutamine metabolic process"/>
    <property type="evidence" value="ECO:0007669"/>
    <property type="project" value="InterPro"/>
</dbReference>
<keyword evidence="11" id="KW-0055">Arginine biosynthesis</keyword>
<dbReference type="PRINTS" id="PR00097">
    <property type="entry name" value="ANTSNTHASEII"/>
</dbReference>
<evidence type="ECO:0000256" key="7">
    <source>
        <dbReference type="ARBA" id="ARBA00022962"/>
    </source>
</evidence>
<dbReference type="NCBIfam" id="TIGR01368">
    <property type="entry name" value="CPSaseIIsmall"/>
    <property type="match status" value="1"/>
</dbReference>
<dbReference type="GO" id="GO:0044205">
    <property type="term" value="P:'de novo' UMP biosynthetic process"/>
    <property type="evidence" value="ECO:0007669"/>
    <property type="project" value="UniProtKB-UniRule"/>
</dbReference>
<evidence type="ECO:0000256" key="10">
    <source>
        <dbReference type="ARBA" id="ARBA00049285"/>
    </source>
</evidence>
<dbReference type="CDD" id="cd01744">
    <property type="entry name" value="GATase1_CPSase"/>
    <property type="match status" value="1"/>
</dbReference>
<gene>
    <name evidence="11" type="primary">carA</name>
    <name evidence="13" type="ORF">A2519_19590</name>
</gene>
<reference evidence="13 14" key="1">
    <citation type="journal article" date="2016" name="Nat. Commun.">
        <title>Thousands of microbial genomes shed light on interconnected biogeochemical processes in an aquifer system.</title>
        <authorList>
            <person name="Anantharaman K."/>
            <person name="Brown C.T."/>
            <person name="Hug L.A."/>
            <person name="Sharon I."/>
            <person name="Castelle C.J."/>
            <person name="Probst A.J."/>
            <person name="Thomas B.C."/>
            <person name="Singh A."/>
            <person name="Wilkins M.J."/>
            <person name="Karaoz U."/>
            <person name="Brodie E.L."/>
            <person name="Williams K.H."/>
            <person name="Hubbard S.S."/>
            <person name="Banfield J.F."/>
        </authorList>
    </citation>
    <scope>NUCLEOTIDE SEQUENCE [LARGE SCALE GENOMIC DNA]</scope>
</reference>
<evidence type="ECO:0000256" key="1">
    <source>
        <dbReference type="ARBA" id="ARBA00004812"/>
    </source>
</evidence>
<dbReference type="AlphaFoldDB" id="A0A1F7FCB7"/>
<evidence type="ECO:0000256" key="2">
    <source>
        <dbReference type="ARBA" id="ARBA00005077"/>
    </source>
</evidence>
<feature type="binding site" evidence="11">
    <location>
        <position position="304"/>
    </location>
    <ligand>
        <name>L-glutamine</name>
        <dbReference type="ChEBI" id="CHEBI:58359"/>
    </ligand>
</feature>
<evidence type="ECO:0000256" key="8">
    <source>
        <dbReference type="ARBA" id="ARBA00022975"/>
    </source>
</evidence>
<evidence type="ECO:0000256" key="3">
    <source>
        <dbReference type="ARBA" id="ARBA00007800"/>
    </source>
</evidence>